<dbReference type="KEGG" id="ppr:PBPRB1085"/>
<accession>Q6LIC3</accession>
<evidence type="ECO:0000313" key="1">
    <source>
        <dbReference type="EMBL" id="CAG22957.1"/>
    </source>
</evidence>
<name>Q6LIC3_PHOPR</name>
<dbReference type="AlphaFoldDB" id="Q6LIC3"/>
<reference evidence="2" key="1">
    <citation type="journal article" date="2005" name="Science">
        <title>Life at depth: Photobacterium profundum genome sequence and expression analysis.</title>
        <authorList>
            <person name="Vezzi A."/>
            <person name="Campanaro S."/>
            <person name="D'Angelo M."/>
            <person name="Simonato F."/>
            <person name="Vitulo N."/>
            <person name="Lauro F.M."/>
            <person name="Cestaro A."/>
            <person name="Malacrida G."/>
            <person name="Simionati B."/>
            <person name="Cannata N."/>
            <person name="Romualdi C."/>
            <person name="Bartlett D.H."/>
            <person name="Valle G."/>
        </authorList>
    </citation>
    <scope>NUCLEOTIDE SEQUENCE [LARGE SCALE GENOMIC DNA]</scope>
    <source>
        <strain evidence="2">ATCC BAA-1253 / SS9</strain>
    </source>
</reference>
<protein>
    <submittedName>
        <fullName evidence="1">Uncharacterized protein</fullName>
    </submittedName>
</protein>
<dbReference type="EMBL" id="CR378678">
    <property type="protein sequence ID" value="CAG22957.1"/>
    <property type="molecule type" value="Genomic_DNA"/>
</dbReference>
<sequence>MLSNDIKWRSIWVFSLNIKCNEKEKNTNEEDVNAITEKIKINLDLTSSIELPNGFRNISILSHFIYASNLKPNFGTVINIGFLNGLSNTLRNK</sequence>
<dbReference type="Proteomes" id="UP000000593">
    <property type="component" value="Chromosome 2"/>
</dbReference>
<dbReference type="HOGENOM" id="CLU_2397076_0_0_6"/>
<dbReference type="STRING" id="298386.PBPRB1085"/>
<gene>
    <name evidence="1" type="ordered locus">PBPRB1085</name>
</gene>
<organism evidence="1 2">
    <name type="scientific">Photobacterium profundum (strain SS9)</name>
    <dbReference type="NCBI Taxonomy" id="298386"/>
    <lineage>
        <taxon>Bacteria</taxon>
        <taxon>Pseudomonadati</taxon>
        <taxon>Pseudomonadota</taxon>
        <taxon>Gammaproteobacteria</taxon>
        <taxon>Vibrionales</taxon>
        <taxon>Vibrionaceae</taxon>
        <taxon>Photobacterium</taxon>
    </lineage>
</organism>
<keyword evidence="2" id="KW-1185">Reference proteome</keyword>
<evidence type="ECO:0000313" key="2">
    <source>
        <dbReference type="Proteomes" id="UP000000593"/>
    </source>
</evidence>
<proteinExistence type="predicted"/>